<gene>
    <name evidence="2" type="ORF">GCM10007924_25380</name>
</gene>
<evidence type="ECO:0000259" key="1">
    <source>
        <dbReference type="Pfam" id="PF13588"/>
    </source>
</evidence>
<name>A0ABQ5U7N1_9PROT</name>
<proteinExistence type="predicted"/>
<dbReference type="PIRSF" id="PIRSF035009">
    <property type="entry name" value="UCP035009_HSDR_N"/>
    <property type="match status" value="1"/>
</dbReference>
<keyword evidence="3" id="KW-1185">Reference proteome</keyword>
<feature type="domain" description="Type I restriction enzyme R protein N-terminal" evidence="1">
    <location>
        <begin position="24"/>
        <end position="120"/>
    </location>
</feature>
<reference evidence="2" key="1">
    <citation type="journal article" date="2014" name="Int. J. Syst. Evol. Microbiol.">
        <title>Complete genome of a new Firmicutes species belonging to the dominant human colonic microbiota ('Ruminococcus bicirculans') reveals two chromosomes and a selective capacity to utilize plant glucans.</title>
        <authorList>
            <consortium name="NISC Comparative Sequencing Program"/>
            <person name="Wegmann U."/>
            <person name="Louis P."/>
            <person name="Goesmann A."/>
            <person name="Henrissat B."/>
            <person name="Duncan S.H."/>
            <person name="Flint H.J."/>
        </authorList>
    </citation>
    <scope>NUCLEOTIDE SEQUENCE</scope>
    <source>
        <strain evidence="2">NBRC 103408</strain>
    </source>
</reference>
<reference evidence="2" key="2">
    <citation type="submission" date="2023-01" db="EMBL/GenBank/DDBJ databases">
        <title>Draft genome sequence of Sneathiella chinensis strain NBRC 103408.</title>
        <authorList>
            <person name="Sun Q."/>
            <person name="Mori K."/>
        </authorList>
    </citation>
    <scope>NUCLEOTIDE SEQUENCE</scope>
    <source>
        <strain evidence="2">NBRC 103408</strain>
    </source>
</reference>
<accession>A0ABQ5U7N1</accession>
<comment type="caution">
    <text evidence="2">The sequence shown here is derived from an EMBL/GenBank/DDBJ whole genome shotgun (WGS) entry which is preliminary data.</text>
</comment>
<dbReference type="Pfam" id="PF13588">
    <property type="entry name" value="HSDR_N_2"/>
    <property type="match status" value="1"/>
</dbReference>
<sequence length="365" mass="41419">MDLIDRLQELSARIKRQKDHVLTEEAAKTAFVLPFVQALGYDVFNPSEVVPELTADHGMKKGEKVDYGIKQDDGIVMLIECKPVGSQLAASHAGQLFRYFSVTEARFGVLTDGVRYLFYTDLDRPNQMDERPFFEFDILNFGGQEIEELKKFTKTSFDIETIVSTASNLKYHRALMVEIGLEYNNPTEEFVKIFTNRVYLGRFTQQVREQFTELVQRAFEDFVREKVNARLKSALETGGATKSETSDVKKPTAALEAVVQEGDDGIVTTEEEIMAFRIVQAIGAEVVDVDRIYMRDAKSYCAILLDDNNRKSICRLIFLKTKMSVLVFTPGGETRQDIGKVEDIFALREQIQAAIRQFDEVAQPA</sequence>
<dbReference type="RefSeq" id="WP_169561397.1">
    <property type="nucleotide sequence ID" value="NZ_BSNF01000008.1"/>
</dbReference>
<dbReference type="InterPro" id="IPR029464">
    <property type="entry name" value="HSDR_N"/>
</dbReference>
<dbReference type="InterPro" id="IPR017035">
    <property type="entry name" value="UCP035009_HsdR_All3000-type"/>
</dbReference>
<dbReference type="EMBL" id="BSNF01000008">
    <property type="protein sequence ID" value="GLQ07317.1"/>
    <property type="molecule type" value="Genomic_DNA"/>
</dbReference>
<evidence type="ECO:0000313" key="3">
    <source>
        <dbReference type="Proteomes" id="UP001161409"/>
    </source>
</evidence>
<protein>
    <recommendedName>
        <fullName evidence="1">Type I restriction enzyme R protein N-terminal domain-containing protein</fullName>
    </recommendedName>
</protein>
<organism evidence="2 3">
    <name type="scientific">Sneathiella chinensis</name>
    <dbReference type="NCBI Taxonomy" id="349750"/>
    <lineage>
        <taxon>Bacteria</taxon>
        <taxon>Pseudomonadati</taxon>
        <taxon>Pseudomonadota</taxon>
        <taxon>Alphaproteobacteria</taxon>
        <taxon>Sneathiellales</taxon>
        <taxon>Sneathiellaceae</taxon>
        <taxon>Sneathiella</taxon>
    </lineage>
</organism>
<dbReference type="Proteomes" id="UP001161409">
    <property type="component" value="Unassembled WGS sequence"/>
</dbReference>
<evidence type="ECO:0000313" key="2">
    <source>
        <dbReference type="EMBL" id="GLQ07317.1"/>
    </source>
</evidence>